<dbReference type="InterPro" id="IPR043128">
    <property type="entry name" value="Rev_trsase/Diguanyl_cyclase"/>
</dbReference>
<comment type="subcellular location">
    <subcellularLocation>
        <location evidence="1">Cell membrane</location>
        <topology evidence="1">Multi-pass membrane protein</topology>
    </subcellularLocation>
</comment>
<evidence type="ECO:0000256" key="5">
    <source>
        <dbReference type="ARBA" id="ARBA00022989"/>
    </source>
</evidence>
<gene>
    <name evidence="10" type="ORF">JMJ55_08765</name>
</gene>
<feature type="domain" description="GGDEF" evidence="9">
    <location>
        <begin position="383"/>
        <end position="513"/>
    </location>
</feature>
<feature type="transmembrane region" description="Helical" evidence="8">
    <location>
        <begin position="38"/>
        <end position="60"/>
    </location>
</feature>
<dbReference type="Pfam" id="PF05231">
    <property type="entry name" value="MASE1"/>
    <property type="match status" value="1"/>
</dbReference>
<dbReference type="RefSeq" id="WP_202825152.1">
    <property type="nucleotide sequence ID" value="NZ_JAEUXJ010000003.1"/>
</dbReference>
<dbReference type="SUPFAM" id="SSF55073">
    <property type="entry name" value="Nucleotide cyclase"/>
    <property type="match status" value="1"/>
</dbReference>
<evidence type="ECO:0000256" key="2">
    <source>
        <dbReference type="ARBA" id="ARBA00012528"/>
    </source>
</evidence>
<dbReference type="InterPro" id="IPR000160">
    <property type="entry name" value="GGDEF_dom"/>
</dbReference>
<keyword evidence="6 8" id="KW-0472">Membrane</keyword>
<evidence type="ECO:0000313" key="11">
    <source>
        <dbReference type="Proteomes" id="UP000606490"/>
    </source>
</evidence>
<dbReference type="PROSITE" id="PS50887">
    <property type="entry name" value="GGDEF"/>
    <property type="match status" value="1"/>
</dbReference>
<dbReference type="CDD" id="cd01949">
    <property type="entry name" value="GGDEF"/>
    <property type="match status" value="1"/>
</dbReference>
<dbReference type="SMART" id="SM00267">
    <property type="entry name" value="GGDEF"/>
    <property type="match status" value="1"/>
</dbReference>
<reference evidence="10 11" key="1">
    <citation type="submission" date="2021-01" db="EMBL/GenBank/DDBJ databases">
        <title>Belnapia mucosa sp. nov. and Belnapia arida sp. nov., isolated from the Tabernas Desert (Almeria, Spain).</title>
        <authorList>
            <person name="Molina-Menor E."/>
            <person name="Vidal-Verdu A."/>
            <person name="Calonge A."/>
            <person name="Satari L."/>
            <person name="Pereto Magraner J."/>
            <person name="Porcar Miralles M."/>
        </authorList>
    </citation>
    <scope>NUCLEOTIDE SEQUENCE [LARGE SCALE GENOMIC DNA]</scope>
    <source>
        <strain evidence="10 11">T6</strain>
    </source>
</reference>
<feature type="transmembrane region" description="Helical" evidence="8">
    <location>
        <begin position="270"/>
        <end position="288"/>
    </location>
</feature>
<feature type="transmembrane region" description="Helical" evidence="8">
    <location>
        <begin position="72"/>
        <end position="102"/>
    </location>
</feature>
<name>A0ABS1V146_9PROT</name>
<feature type="transmembrane region" description="Helical" evidence="8">
    <location>
        <begin position="138"/>
        <end position="159"/>
    </location>
</feature>
<evidence type="ECO:0000256" key="8">
    <source>
        <dbReference type="SAM" id="Phobius"/>
    </source>
</evidence>
<dbReference type="PANTHER" id="PTHR45138">
    <property type="entry name" value="REGULATORY COMPONENTS OF SENSORY TRANSDUCTION SYSTEM"/>
    <property type="match status" value="1"/>
</dbReference>
<feature type="transmembrane region" description="Helical" evidence="8">
    <location>
        <begin position="179"/>
        <end position="204"/>
    </location>
</feature>
<dbReference type="InterPro" id="IPR007895">
    <property type="entry name" value="MASE1"/>
</dbReference>
<evidence type="ECO:0000256" key="7">
    <source>
        <dbReference type="ARBA" id="ARBA00034247"/>
    </source>
</evidence>
<feature type="transmembrane region" description="Helical" evidence="8">
    <location>
        <begin position="224"/>
        <end position="239"/>
    </location>
</feature>
<protein>
    <recommendedName>
        <fullName evidence="2">diguanylate cyclase</fullName>
        <ecNumber evidence="2">2.7.7.65</ecNumber>
    </recommendedName>
</protein>
<accession>A0ABS1V146</accession>
<keyword evidence="5 8" id="KW-1133">Transmembrane helix</keyword>
<feature type="transmembrane region" description="Helical" evidence="8">
    <location>
        <begin position="300"/>
        <end position="321"/>
    </location>
</feature>
<dbReference type="EMBL" id="JAEUXJ010000003">
    <property type="protein sequence ID" value="MBL6455411.1"/>
    <property type="molecule type" value="Genomic_DNA"/>
</dbReference>
<evidence type="ECO:0000313" key="10">
    <source>
        <dbReference type="EMBL" id="MBL6455411.1"/>
    </source>
</evidence>
<comment type="catalytic activity">
    <reaction evidence="7">
        <text>2 GTP = 3',3'-c-di-GMP + 2 diphosphate</text>
        <dbReference type="Rhea" id="RHEA:24898"/>
        <dbReference type="ChEBI" id="CHEBI:33019"/>
        <dbReference type="ChEBI" id="CHEBI:37565"/>
        <dbReference type="ChEBI" id="CHEBI:58805"/>
        <dbReference type="EC" id="2.7.7.65"/>
    </reaction>
</comment>
<sequence>MSLAQSASQPEFGLAAGPIRRPNPWALPWLTTGGTTRLVLANLLVALLYAGLGTVVGRFFGAYGLFPAPIWLPAGIACIACMVGGATLLPGIFLGSLVVNAIVFETPLPVAALISLSNALGPWAGIQVTRAMRPVTGLFTRFIGVLGFILGGVLLHAALTAAGGTLALALAHPMTLAKAYATFCAWWLCDSGGTFFFAPALLLWLGIEHSTVSAERPPSRLDRLVLLGMVAAAALLFAVPGVGRLVRPDAVFLLTVPLSWITLRISLRAAYTLLTAICIAATVGTVLGEGPFHGPSVYNPLQSVGLMTVLFAMDALTLIALTSEGREARARLAEARGSLARAMARTEHLTREALTDPLTGAGNRRHFTGAGRAAFDLAWTEGAPFALVLLDLDHFKRLNDTAGHEAGDTALRAIAETCRNTLREQDMLFRLGGEEFAIILPGVTLAGAREVAERMRQAIGYVAVAGGIRLSASFGVTACAPRDRSLEDLLRRADQAVYAAKGKGRNRVEVSAGD</sequence>
<organism evidence="10 11">
    <name type="scientific">Belnapia mucosa</name>
    <dbReference type="NCBI Taxonomy" id="2804532"/>
    <lineage>
        <taxon>Bacteria</taxon>
        <taxon>Pseudomonadati</taxon>
        <taxon>Pseudomonadota</taxon>
        <taxon>Alphaproteobacteria</taxon>
        <taxon>Acetobacterales</taxon>
        <taxon>Roseomonadaceae</taxon>
        <taxon>Belnapia</taxon>
    </lineage>
</organism>
<dbReference type="PANTHER" id="PTHR45138:SF9">
    <property type="entry name" value="DIGUANYLATE CYCLASE DGCM-RELATED"/>
    <property type="match status" value="1"/>
</dbReference>
<keyword evidence="11" id="KW-1185">Reference proteome</keyword>
<dbReference type="EC" id="2.7.7.65" evidence="2"/>
<dbReference type="Proteomes" id="UP000606490">
    <property type="component" value="Unassembled WGS sequence"/>
</dbReference>
<proteinExistence type="predicted"/>
<evidence type="ECO:0000256" key="4">
    <source>
        <dbReference type="ARBA" id="ARBA00022692"/>
    </source>
</evidence>
<evidence type="ECO:0000256" key="1">
    <source>
        <dbReference type="ARBA" id="ARBA00004651"/>
    </source>
</evidence>
<comment type="caution">
    <text evidence="10">The sequence shown here is derived from an EMBL/GenBank/DDBJ whole genome shotgun (WGS) entry which is preliminary data.</text>
</comment>
<dbReference type="InterPro" id="IPR029787">
    <property type="entry name" value="Nucleotide_cyclase"/>
</dbReference>
<evidence type="ECO:0000256" key="3">
    <source>
        <dbReference type="ARBA" id="ARBA00022475"/>
    </source>
</evidence>
<keyword evidence="4 8" id="KW-0812">Transmembrane</keyword>
<dbReference type="NCBIfam" id="TIGR00254">
    <property type="entry name" value="GGDEF"/>
    <property type="match status" value="1"/>
</dbReference>
<dbReference type="Gene3D" id="3.30.70.270">
    <property type="match status" value="1"/>
</dbReference>
<evidence type="ECO:0000256" key="6">
    <source>
        <dbReference type="ARBA" id="ARBA00023136"/>
    </source>
</evidence>
<evidence type="ECO:0000259" key="9">
    <source>
        <dbReference type="PROSITE" id="PS50887"/>
    </source>
</evidence>
<keyword evidence="3" id="KW-1003">Cell membrane</keyword>
<dbReference type="Pfam" id="PF00990">
    <property type="entry name" value="GGDEF"/>
    <property type="match status" value="1"/>
</dbReference>
<dbReference type="InterPro" id="IPR050469">
    <property type="entry name" value="Diguanylate_Cyclase"/>
</dbReference>